<dbReference type="GeneID" id="8862619"/>
<reference evidence="2 3" key="1">
    <citation type="journal article" date="2010" name="Cell">
        <title>The genome of Naegleria gruberi illuminates early eukaryotic versatility.</title>
        <authorList>
            <person name="Fritz-Laylin L.K."/>
            <person name="Prochnik S.E."/>
            <person name="Ginger M.L."/>
            <person name="Dacks J.B."/>
            <person name="Carpenter M.L."/>
            <person name="Field M.C."/>
            <person name="Kuo A."/>
            <person name="Paredez A."/>
            <person name="Chapman J."/>
            <person name="Pham J."/>
            <person name="Shu S."/>
            <person name="Neupane R."/>
            <person name="Cipriano M."/>
            <person name="Mancuso J."/>
            <person name="Tu H."/>
            <person name="Salamov A."/>
            <person name="Lindquist E."/>
            <person name="Shapiro H."/>
            <person name="Lucas S."/>
            <person name="Grigoriev I.V."/>
            <person name="Cande W.Z."/>
            <person name="Fulton C."/>
            <person name="Rokhsar D.S."/>
            <person name="Dawson S.C."/>
        </authorList>
    </citation>
    <scope>NUCLEOTIDE SEQUENCE [LARGE SCALE GENOMIC DNA]</scope>
    <source>
        <strain evidence="2 3">NEG-M</strain>
    </source>
</reference>
<feature type="region of interest" description="Disordered" evidence="1">
    <location>
        <begin position="134"/>
        <end position="181"/>
    </location>
</feature>
<feature type="compositionally biased region" description="Polar residues" evidence="1">
    <location>
        <begin position="81"/>
        <end position="94"/>
    </location>
</feature>
<feature type="region of interest" description="Disordered" evidence="1">
    <location>
        <begin position="73"/>
        <end position="100"/>
    </location>
</feature>
<dbReference type="RefSeq" id="XP_002674821.1">
    <property type="nucleotide sequence ID" value="XM_002674775.1"/>
</dbReference>
<evidence type="ECO:0000256" key="1">
    <source>
        <dbReference type="SAM" id="MobiDB-lite"/>
    </source>
</evidence>
<organism evidence="3">
    <name type="scientific">Naegleria gruberi</name>
    <name type="common">Amoeba</name>
    <dbReference type="NCBI Taxonomy" id="5762"/>
    <lineage>
        <taxon>Eukaryota</taxon>
        <taxon>Discoba</taxon>
        <taxon>Heterolobosea</taxon>
        <taxon>Tetramitia</taxon>
        <taxon>Eutetramitia</taxon>
        <taxon>Vahlkampfiidae</taxon>
        <taxon>Naegleria</taxon>
    </lineage>
</organism>
<feature type="compositionally biased region" description="Polar residues" evidence="1">
    <location>
        <begin position="152"/>
        <end position="164"/>
    </location>
</feature>
<accession>D2VMJ9</accession>
<proteinExistence type="predicted"/>
<evidence type="ECO:0000313" key="2">
    <source>
        <dbReference type="EMBL" id="EFC42077.1"/>
    </source>
</evidence>
<dbReference type="EMBL" id="GG738882">
    <property type="protein sequence ID" value="EFC42077.1"/>
    <property type="molecule type" value="Genomic_DNA"/>
</dbReference>
<feature type="compositionally biased region" description="Polar residues" evidence="1">
    <location>
        <begin position="318"/>
        <end position="328"/>
    </location>
</feature>
<sequence>MNDTDLDDLPDNLPMSVSPRFSTKIANQLNAVGNFSNPQYQFIPKRRKRITNNNNNNHHSLARKPSVEVLEVQEEEDYSIDSGSSSPLGQSVGTPFTIEEQNEPPQHISHMNESPIFNASASFINNSILSSKRMKTKDPLNNSEPTEDEHNTSYSHPDQSSYHNQYGEHSKYSNNQTNNDKKIKYPSVFRFMKTTTVGGDNSGSDSSSPEEDLIVQTNNTNTSTHVANTPLGEQGSLHSFRKEVLAKKRASHDHGSMAPLNHNTYQEDPSLNKIKDEIHQRRKKNLMGDPERNSPIPQQPQQDILQGNEVRRNKLERQFTNQPVGCKN</sequence>
<keyword evidence="3" id="KW-1185">Reference proteome</keyword>
<feature type="region of interest" description="Disordered" evidence="1">
    <location>
        <begin position="278"/>
        <end position="328"/>
    </location>
</feature>
<evidence type="ECO:0000313" key="3">
    <source>
        <dbReference type="Proteomes" id="UP000006671"/>
    </source>
</evidence>
<dbReference type="InParanoid" id="D2VMJ9"/>
<dbReference type="VEuPathDB" id="AmoebaDB:NAEGRDRAFT_58679"/>
<dbReference type="AlphaFoldDB" id="D2VMJ9"/>
<protein>
    <submittedName>
        <fullName evidence="2">Predicted protein</fullName>
    </submittedName>
</protein>
<name>D2VMJ9_NAEGR</name>
<dbReference type="KEGG" id="ngr:NAEGRDRAFT_58679"/>
<dbReference type="Proteomes" id="UP000006671">
    <property type="component" value="Unassembled WGS sequence"/>
</dbReference>
<gene>
    <name evidence="2" type="ORF">NAEGRDRAFT_58679</name>
</gene>
<dbReference type="OMA" id="QFIPKRR"/>
<dbReference type="OrthoDB" id="10528470at2759"/>